<dbReference type="InterPro" id="IPR025534">
    <property type="entry name" value="DUF4420"/>
</dbReference>
<proteinExistence type="predicted"/>
<dbReference type="Pfam" id="PF14390">
    <property type="entry name" value="DUF4420"/>
    <property type="match status" value="1"/>
</dbReference>
<dbReference type="Proteomes" id="UP000195437">
    <property type="component" value="Chromosome"/>
</dbReference>
<evidence type="ECO:0000313" key="2">
    <source>
        <dbReference type="Proteomes" id="UP000195437"/>
    </source>
</evidence>
<dbReference type="RefSeq" id="WP_087458812.1">
    <property type="nucleotide sequence ID" value="NZ_CP021434.1"/>
</dbReference>
<dbReference type="KEGG" id="tum:CBW65_22575"/>
<protein>
    <recommendedName>
        <fullName evidence="3">PD-(D/E)XK motif protein</fullName>
    </recommendedName>
</protein>
<dbReference type="EMBL" id="CP021434">
    <property type="protein sequence ID" value="ARU63473.1"/>
    <property type="molecule type" value="Genomic_DNA"/>
</dbReference>
<sequence>MINILSILESLDNDPKVASTDFLLARFISSSSPVKVFIGTDKSKEKRYILIKLSGKWSDSELEQLPRWDGMVVEQLKMSILNYTNSPFLLLYNQKAEDREIFEVFMGNICNKLLELDTESILHVFLKNILQKWKMFFSSYGKGGLSNIQQRGLFGELWFLNRLIDSGSHTNVIEYWQGVERKNHDFVNQTIAVEIKTSISSSHRSFKVSSEIQLDDTGLDALFLTYISIGELNNTSASLPAIVEEIRSKLSIDLVALGRFEELLLFAGYLEIHSKTYTTGYVIRDVLSYHVNDDFPRILVAQLPVGVSNVTYSVDLSACESHKTTTEKVIVKLCGVEEQS</sequence>
<organism evidence="1 2">
    <name type="scientific">Tumebacillus avium</name>
    <dbReference type="NCBI Taxonomy" id="1903704"/>
    <lineage>
        <taxon>Bacteria</taxon>
        <taxon>Bacillati</taxon>
        <taxon>Bacillota</taxon>
        <taxon>Bacilli</taxon>
        <taxon>Bacillales</taxon>
        <taxon>Alicyclobacillaceae</taxon>
        <taxon>Tumebacillus</taxon>
    </lineage>
</organism>
<reference evidence="2" key="1">
    <citation type="submission" date="2017-05" db="EMBL/GenBank/DDBJ databases">
        <authorList>
            <person name="Sung H."/>
        </authorList>
    </citation>
    <scope>NUCLEOTIDE SEQUENCE [LARGE SCALE GENOMIC DNA]</scope>
    <source>
        <strain evidence="2">AR23208</strain>
    </source>
</reference>
<evidence type="ECO:0000313" key="1">
    <source>
        <dbReference type="EMBL" id="ARU63473.1"/>
    </source>
</evidence>
<name>A0A1Y0IVR2_9BACL</name>
<gene>
    <name evidence="1" type="ORF">CBW65_22575</name>
</gene>
<evidence type="ECO:0008006" key="3">
    <source>
        <dbReference type="Google" id="ProtNLM"/>
    </source>
</evidence>
<keyword evidence="2" id="KW-1185">Reference proteome</keyword>
<accession>A0A1Y0IVR2</accession>
<dbReference type="AlphaFoldDB" id="A0A1Y0IVR2"/>
<dbReference type="OrthoDB" id="1902020at2"/>